<reference evidence="8 9" key="1">
    <citation type="journal article" date="2016" name="Int. J. Syst. Evol. Microbiol.">
        <title>Panacibacter ginsenosidivorans gen. nov., sp. nov., with ginsenoside converting activity isolated from soil of a ginseng field.</title>
        <authorList>
            <person name="Siddiqi M.Z."/>
            <person name="Muhammad Shafi S."/>
            <person name="Choi K.D."/>
            <person name="Im W.T."/>
        </authorList>
    </citation>
    <scope>NUCLEOTIDE SEQUENCE [LARGE SCALE GENOMIC DNA]</scope>
    <source>
        <strain evidence="8 9">Gsoil1550</strain>
    </source>
</reference>
<protein>
    <submittedName>
        <fullName evidence="8">1-phosphofructokinase family hexose kinase</fullName>
    </submittedName>
</protein>
<keyword evidence="5" id="KW-0067">ATP-binding</keyword>
<proteinExistence type="inferred from homology"/>
<evidence type="ECO:0000256" key="6">
    <source>
        <dbReference type="PIRNR" id="PIRNR000535"/>
    </source>
</evidence>
<keyword evidence="4 8" id="KW-0418">Kinase</keyword>
<evidence type="ECO:0000313" key="9">
    <source>
        <dbReference type="Proteomes" id="UP000321533"/>
    </source>
</evidence>
<evidence type="ECO:0000313" key="8">
    <source>
        <dbReference type="EMBL" id="QEC65938.1"/>
    </source>
</evidence>
<dbReference type="Proteomes" id="UP000321533">
    <property type="component" value="Chromosome"/>
</dbReference>
<dbReference type="PROSITE" id="PS00583">
    <property type="entry name" value="PFKB_KINASES_1"/>
    <property type="match status" value="1"/>
</dbReference>
<dbReference type="Pfam" id="PF00294">
    <property type="entry name" value="PfkB"/>
    <property type="match status" value="1"/>
</dbReference>
<dbReference type="GO" id="GO:0005524">
    <property type="term" value="F:ATP binding"/>
    <property type="evidence" value="ECO:0007669"/>
    <property type="project" value="UniProtKB-KW"/>
</dbReference>
<dbReference type="AlphaFoldDB" id="A0A5B8V434"/>
<dbReference type="InterPro" id="IPR017583">
    <property type="entry name" value="Tagatose/fructose_Pkinase"/>
</dbReference>
<evidence type="ECO:0000256" key="2">
    <source>
        <dbReference type="ARBA" id="ARBA00022679"/>
    </source>
</evidence>
<dbReference type="Gene3D" id="3.40.1190.20">
    <property type="match status" value="1"/>
</dbReference>
<dbReference type="FunFam" id="3.40.1190.20:FF:000001">
    <property type="entry name" value="Phosphofructokinase"/>
    <property type="match status" value="1"/>
</dbReference>
<dbReference type="InterPro" id="IPR002173">
    <property type="entry name" value="Carboh/pur_kinase_PfkB_CS"/>
</dbReference>
<dbReference type="OrthoDB" id="9801219at2"/>
<dbReference type="KEGG" id="pgin:FRZ67_00950"/>
<dbReference type="PANTHER" id="PTHR46566">
    <property type="entry name" value="1-PHOSPHOFRUCTOKINASE-RELATED"/>
    <property type="match status" value="1"/>
</dbReference>
<accession>A0A5B8V434</accession>
<dbReference type="InterPro" id="IPR011611">
    <property type="entry name" value="PfkB_dom"/>
</dbReference>
<evidence type="ECO:0000259" key="7">
    <source>
        <dbReference type="Pfam" id="PF00294"/>
    </source>
</evidence>
<dbReference type="NCBIfam" id="TIGR03168">
    <property type="entry name" value="1-PFK"/>
    <property type="match status" value="1"/>
</dbReference>
<dbReference type="PANTHER" id="PTHR46566:SF2">
    <property type="entry name" value="ATP-DEPENDENT 6-PHOSPHOFRUCTOKINASE ISOZYME 2"/>
    <property type="match status" value="1"/>
</dbReference>
<dbReference type="EMBL" id="CP042435">
    <property type="protein sequence ID" value="QEC65938.1"/>
    <property type="molecule type" value="Genomic_DNA"/>
</dbReference>
<dbReference type="CDD" id="cd01164">
    <property type="entry name" value="FruK_PfkB_like"/>
    <property type="match status" value="1"/>
</dbReference>
<keyword evidence="9" id="KW-1185">Reference proteome</keyword>
<evidence type="ECO:0000256" key="1">
    <source>
        <dbReference type="ARBA" id="ARBA00010688"/>
    </source>
</evidence>
<keyword evidence="3" id="KW-0547">Nucleotide-binding</keyword>
<feature type="domain" description="Carbohydrate kinase PfkB" evidence="7">
    <location>
        <begin position="13"/>
        <end position="293"/>
    </location>
</feature>
<dbReference type="SUPFAM" id="SSF53613">
    <property type="entry name" value="Ribokinase-like"/>
    <property type="match status" value="1"/>
</dbReference>
<name>A0A5B8V434_9BACT</name>
<dbReference type="GO" id="GO:0005829">
    <property type="term" value="C:cytosol"/>
    <property type="evidence" value="ECO:0007669"/>
    <property type="project" value="TreeGrafter"/>
</dbReference>
<comment type="similarity">
    <text evidence="1">Belongs to the carbohydrate kinase PfkB family.</text>
</comment>
<dbReference type="InterPro" id="IPR029056">
    <property type="entry name" value="Ribokinase-like"/>
</dbReference>
<dbReference type="RefSeq" id="WP_147187738.1">
    <property type="nucleotide sequence ID" value="NZ_CP042435.1"/>
</dbReference>
<dbReference type="PROSITE" id="PS00584">
    <property type="entry name" value="PFKB_KINASES_2"/>
    <property type="match status" value="1"/>
</dbReference>
<sequence>MPSIITITVNPCIDKSCSVERIMPEKKLRCGVPKFEPGGGGINVSRAIQKLGGSSLPVFLGGGPVCIMLQQLLEKENIYPHIIPIKDNTRENFIVHETSTGNQYRFGMPGPSVAENELQQCIDFIAGLQADYVVASGSLTPNAPVDFFARIGKVIRYTNTKYIVDTSGDAIKHALQQGIYLWKPNLGELSAYAGYDELSADTAVEAARKVIAAKNAEVIVVSMGAAGALLVTKDITERFAAPVVKRKSTVGAGDSMVAGIVYSIANGKPLSDAVRYGVMCGTAATMNYGTELCRKEDVEYLYNQHY</sequence>
<organism evidence="8 9">
    <name type="scientific">Panacibacter ginsenosidivorans</name>
    <dbReference type="NCBI Taxonomy" id="1813871"/>
    <lineage>
        <taxon>Bacteria</taxon>
        <taxon>Pseudomonadati</taxon>
        <taxon>Bacteroidota</taxon>
        <taxon>Chitinophagia</taxon>
        <taxon>Chitinophagales</taxon>
        <taxon>Chitinophagaceae</taxon>
        <taxon>Panacibacter</taxon>
    </lineage>
</organism>
<dbReference type="GO" id="GO:0003872">
    <property type="term" value="F:6-phosphofructokinase activity"/>
    <property type="evidence" value="ECO:0007669"/>
    <property type="project" value="TreeGrafter"/>
</dbReference>
<gene>
    <name evidence="8" type="ORF">FRZ67_00950</name>
</gene>
<keyword evidence="2 6" id="KW-0808">Transferase</keyword>
<evidence type="ECO:0000256" key="3">
    <source>
        <dbReference type="ARBA" id="ARBA00022741"/>
    </source>
</evidence>
<evidence type="ECO:0000256" key="4">
    <source>
        <dbReference type="ARBA" id="ARBA00022777"/>
    </source>
</evidence>
<dbReference type="PIRSF" id="PIRSF000535">
    <property type="entry name" value="1PFK/6PFK/LacC"/>
    <property type="match status" value="1"/>
</dbReference>
<evidence type="ECO:0000256" key="5">
    <source>
        <dbReference type="ARBA" id="ARBA00022840"/>
    </source>
</evidence>